<comment type="caution">
    <text evidence="1">The sequence shown here is derived from an EMBL/GenBank/DDBJ whole genome shotgun (WGS) entry which is preliminary data.</text>
</comment>
<dbReference type="Proteomes" id="UP001152604">
    <property type="component" value="Unassembled WGS sequence"/>
</dbReference>
<reference evidence="1" key="1">
    <citation type="submission" date="2022-03" db="EMBL/GenBank/DDBJ databases">
        <authorList>
            <person name="Brunel B."/>
        </authorList>
    </citation>
    <scope>NUCLEOTIDE SEQUENCE</scope>
    <source>
        <strain evidence="1">STM4922sample</strain>
    </source>
</reference>
<keyword evidence="2" id="KW-1185">Reference proteome</keyword>
<proteinExistence type="predicted"/>
<gene>
    <name evidence="1" type="ORF">MES4922_230175</name>
</gene>
<dbReference type="EMBL" id="CAKXZS010000016">
    <property type="protein sequence ID" value="CAH2400153.1"/>
    <property type="molecule type" value="Genomic_DNA"/>
</dbReference>
<protein>
    <recommendedName>
        <fullName evidence="3">LysR family transcriptional regulator</fullName>
    </recommendedName>
</protein>
<evidence type="ECO:0000313" key="2">
    <source>
        <dbReference type="Proteomes" id="UP001152604"/>
    </source>
</evidence>
<sequence>MLGHAQDLKCYSVLCASERTRGAVMSDRQLLTTGFRPVTTNDATIGLVWRNDDLDKVSERASFTLARFDFCRQP</sequence>
<name>A0ABM9DTY8_9HYPH</name>
<evidence type="ECO:0000313" key="1">
    <source>
        <dbReference type="EMBL" id="CAH2400153.1"/>
    </source>
</evidence>
<accession>A0ABM9DTY8</accession>
<organism evidence="1 2">
    <name type="scientific">Mesorhizobium ventifaucium</name>
    <dbReference type="NCBI Taxonomy" id="666020"/>
    <lineage>
        <taxon>Bacteria</taxon>
        <taxon>Pseudomonadati</taxon>
        <taxon>Pseudomonadota</taxon>
        <taxon>Alphaproteobacteria</taxon>
        <taxon>Hyphomicrobiales</taxon>
        <taxon>Phyllobacteriaceae</taxon>
        <taxon>Mesorhizobium</taxon>
    </lineage>
</organism>
<evidence type="ECO:0008006" key="3">
    <source>
        <dbReference type="Google" id="ProtNLM"/>
    </source>
</evidence>